<protein>
    <submittedName>
        <fullName evidence="1">Uncharacterized protein</fullName>
    </submittedName>
</protein>
<gene>
    <name evidence="1" type="ORF">PVAP13_3KG504000</name>
</gene>
<dbReference type="AlphaFoldDB" id="A0A8T0V4C3"/>
<comment type="caution">
    <text evidence="1">The sequence shown here is derived from an EMBL/GenBank/DDBJ whole genome shotgun (WGS) entry which is preliminary data.</text>
</comment>
<organism evidence="1 2">
    <name type="scientific">Panicum virgatum</name>
    <name type="common">Blackwell switchgrass</name>
    <dbReference type="NCBI Taxonomy" id="38727"/>
    <lineage>
        <taxon>Eukaryota</taxon>
        <taxon>Viridiplantae</taxon>
        <taxon>Streptophyta</taxon>
        <taxon>Embryophyta</taxon>
        <taxon>Tracheophyta</taxon>
        <taxon>Spermatophyta</taxon>
        <taxon>Magnoliopsida</taxon>
        <taxon>Liliopsida</taxon>
        <taxon>Poales</taxon>
        <taxon>Poaceae</taxon>
        <taxon>PACMAD clade</taxon>
        <taxon>Panicoideae</taxon>
        <taxon>Panicodae</taxon>
        <taxon>Paniceae</taxon>
        <taxon>Panicinae</taxon>
        <taxon>Panicum</taxon>
        <taxon>Panicum sect. Hiantes</taxon>
    </lineage>
</organism>
<dbReference type="Proteomes" id="UP000823388">
    <property type="component" value="Chromosome 3K"/>
</dbReference>
<dbReference type="PANTHER" id="PTHR33085">
    <property type="entry name" value="OS12G0113100 PROTEIN-RELATED"/>
    <property type="match status" value="1"/>
</dbReference>
<keyword evidence="2" id="KW-1185">Reference proteome</keyword>
<evidence type="ECO:0000313" key="1">
    <source>
        <dbReference type="EMBL" id="KAG2628254.1"/>
    </source>
</evidence>
<dbReference type="EMBL" id="CM029041">
    <property type="protein sequence ID" value="KAG2628254.1"/>
    <property type="molecule type" value="Genomic_DNA"/>
</dbReference>
<dbReference type="PANTHER" id="PTHR33085:SF100">
    <property type="entry name" value="F-BOX ASSOCIATED DOMAIN-CONTAINING PROTEIN"/>
    <property type="match status" value="1"/>
</dbReference>
<evidence type="ECO:0000313" key="2">
    <source>
        <dbReference type="Proteomes" id="UP000823388"/>
    </source>
</evidence>
<sequence>MSCPRLSRRSLHLVLSAGCDQYALSSMDISRLFYPSCEEAKTAETKPKDVGSLPTIYYSPVRLPASCAVPSSDRWKDAFALFDKNKILRSNAGGCATIYNTESHSFMSMPELNSPKGPRYITVNIPRTAAHTRANFEIHPDVDSSMFGDKQQHLLVGGTTICVSSDKATFSFDTVGQQWNKTGDWVLPFHSKLEYDTELKMWFGILSCWPSELFCIAKYFDIIDDQDDYESQEGVLSMVNQWFECFITDEIEWVL</sequence>
<name>A0A8T0V4C3_PANVG</name>
<reference evidence="1" key="1">
    <citation type="submission" date="2020-05" db="EMBL/GenBank/DDBJ databases">
        <title>WGS assembly of Panicum virgatum.</title>
        <authorList>
            <person name="Lovell J.T."/>
            <person name="Jenkins J."/>
            <person name="Shu S."/>
            <person name="Juenger T.E."/>
            <person name="Schmutz J."/>
        </authorList>
    </citation>
    <scope>NUCLEOTIDE SEQUENCE</scope>
    <source>
        <strain evidence="1">AP13</strain>
    </source>
</reference>
<accession>A0A8T0V4C3</accession>
<dbReference type="InterPro" id="IPR012871">
    <property type="entry name" value="DUF1668_ORYSA"/>
</dbReference>
<dbReference type="Pfam" id="PF07893">
    <property type="entry name" value="DUF1668"/>
    <property type="match status" value="2"/>
</dbReference>
<proteinExistence type="predicted"/>